<organism evidence="1">
    <name type="scientific">Siphoviridae sp. ctwQT14</name>
    <dbReference type="NCBI Taxonomy" id="2827971"/>
    <lineage>
        <taxon>Viruses</taxon>
        <taxon>Duplodnaviria</taxon>
        <taxon>Heunggongvirae</taxon>
        <taxon>Uroviricota</taxon>
        <taxon>Caudoviricetes</taxon>
    </lineage>
</organism>
<dbReference type="InterPro" id="IPR009279">
    <property type="entry name" value="Portal_Mu"/>
</dbReference>
<evidence type="ECO:0000313" key="1">
    <source>
        <dbReference type="EMBL" id="DAF63534.1"/>
    </source>
</evidence>
<accession>A0A8S5TJR4</accession>
<name>A0A8S5TJR4_9CAUD</name>
<dbReference type="Pfam" id="PF06074">
    <property type="entry name" value="Portal_Mu"/>
    <property type="match status" value="1"/>
</dbReference>
<reference evidence="1" key="1">
    <citation type="journal article" date="2021" name="Proc. Natl. Acad. Sci. U.S.A.">
        <title>A Catalog of Tens of Thousands of Viruses from Human Metagenomes Reveals Hidden Associations with Chronic Diseases.</title>
        <authorList>
            <person name="Tisza M.J."/>
            <person name="Buck C.B."/>
        </authorList>
    </citation>
    <scope>NUCLEOTIDE SEQUENCE</scope>
    <source>
        <strain evidence="1">CtwQT14</strain>
    </source>
</reference>
<protein>
    <submittedName>
        <fullName evidence="1">Portal</fullName>
    </submittedName>
</protein>
<sequence>MDESIIKKANTKKSLSEEIATRQRSLNFYSLCNILPDPDIVLRRQGKDIKIYRELLCDPHVTACVQSRKAGVLSLEWEIARGLNKDNNIELLSNLLKKLDIYKLINDILDSVLWGFQPIEIIWKKEGNLILPAELKSKPTEWFCYDANNNLRFKTKQNYFGEELPPKKFLCPQYNASYDNPYGDRVLSKVFWQVVFKKGGLKFWTVFTEKYGMPHIIGKHPRGASQEETNTLADMLERMIQDAIAVIPDDSSVEIQEAEKSSSAEIFEKLIDKMNAEISKAIIGQTLTTEIGSTGSYAASNTHFQVRQDIIDSDKKLVEKTINQLLRWIYELNFLNSEIPEFELYEEEDIDLNLAQRDKTLSESGVQFSKKYFIKNYGLEDEDFEIVKPQQLTQPSFSQFKETQNSNGQQKIDDLFDLIVADELEFQSQKILSPLIEMIMNGNSYSEIKEALKDENLNTKDFEKALQKALFLCEVEGRLDGLD</sequence>
<dbReference type="EMBL" id="BK032842">
    <property type="protein sequence ID" value="DAF63534.1"/>
    <property type="molecule type" value="Genomic_DNA"/>
</dbReference>
<proteinExistence type="predicted"/>